<keyword evidence="2" id="KW-0812">Transmembrane</keyword>
<dbReference type="Pfam" id="PF06541">
    <property type="entry name" value="ABC_trans_CmpB"/>
    <property type="match status" value="1"/>
</dbReference>
<organism evidence="3 4">
    <name type="scientific">Aequitasia blattaphilus</name>
    <dbReference type="NCBI Taxonomy" id="2949332"/>
    <lineage>
        <taxon>Bacteria</taxon>
        <taxon>Bacillati</taxon>
        <taxon>Bacillota</taxon>
        <taxon>Clostridia</taxon>
        <taxon>Lachnospirales</taxon>
        <taxon>Lachnospiraceae</taxon>
        <taxon>Aequitasia</taxon>
    </lineage>
</organism>
<feature type="transmembrane region" description="Helical" evidence="2">
    <location>
        <begin position="143"/>
        <end position="165"/>
    </location>
</feature>
<dbReference type="Proteomes" id="UP001523566">
    <property type="component" value="Unassembled WGS sequence"/>
</dbReference>
<accession>A0ABT1E6M2</accession>
<evidence type="ECO:0000256" key="1">
    <source>
        <dbReference type="SAM" id="Coils"/>
    </source>
</evidence>
<sequence length="257" mass="29605">MRVYECLLYFFIYGFLGWCTEVAFAGFKEKRFVNRGFLNGPICPIYGVGVTSVVLLASSLEQQVLLLYLFSAVLVTVLELLTGFLMDKLFHHKWWDYSTLPFNIGGYVCLPFSVLWGGACVFIIKGIHPLIRGLVQRIPRTVVIVLLLVLGGLLISDIVVTTIAVSKLNKKLERMNRIAKDLHELSDKLGENIYEKVMDTVELQEKIKKLREDYQNESKGSFLQKRMLRAFPKIESRKYKERLNDLKGKLMNLKDFR</sequence>
<evidence type="ECO:0000256" key="2">
    <source>
        <dbReference type="SAM" id="Phobius"/>
    </source>
</evidence>
<keyword evidence="2" id="KW-1133">Transmembrane helix</keyword>
<dbReference type="InterPro" id="IPR010540">
    <property type="entry name" value="CmpB_TMEM229"/>
</dbReference>
<reference evidence="3 4" key="1">
    <citation type="journal article" date="2022" name="Genome Biol. Evol.">
        <title>Host diet, physiology and behaviors set the stage for Lachnospiraceae cladogenesis.</title>
        <authorList>
            <person name="Vera-Ponce De Leon A."/>
            <person name="Schneider M."/>
            <person name="Jahnes B.C."/>
            <person name="Sadowski V."/>
            <person name="Camuy-Velez L.A."/>
            <person name="Duan J."/>
            <person name="Sabree Z.L."/>
        </authorList>
    </citation>
    <scope>NUCLEOTIDE SEQUENCE [LARGE SCALE GENOMIC DNA]</scope>
    <source>
        <strain evidence="3 4">PAL113</strain>
    </source>
</reference>
<feature type="transmembrane region" description="Helical" evidence="2">
    <location>
        <begin position="6"/>
        <end position="25"/>
    </location>
</feature>
<dbReference type="EMBL" id="JAMZFW010000003">
    <property type="protein sequence ID" value="MCP1101483.1"/>
    <property type="molecule type" value="Genomic_DNA"/>
</dbReference>
<feature type="transmembrane region" description="Helical" evidence="2">
    <location>
        <begin position="37"/>
        <end position="59"/>
    </location>
</feature>
<keyword evidence="2" id="KW-0472">Membrane</keyword>
<comment type="caution">
    <text evidence="3">The sequence shown here is derived from an EMBL/GenBank/DDBJ whole genome shotgun (WGS) entry which is preliminary data.</text>
</comment>
<keyword evidence="1" id="KW-0175">Coiled coil</keyword>
<name>A0ABT1E6M2_9FIRM</name>
<feature type="coiled-coil region" evidence="1">
    <location>
        <begin position="165"/>
        <end position="220"/>
    </location>
</feature>
<feature type="transmembrane region" description="Helical" evidence="2">
    <location>
        <begin position="65"/>
        <end position="86"/>
    </location>
</feature>
<feature type="transmembrane region" description="Helical" evidence="2">
    <location>
        <begin position="107"/>
        <end position="131"/>
    </location>
</feature>
<dbReference type="RefSeq" id="WP_262065265.1">
    <property type="nucleotide sequence ID" value="NZ_JAMXOD010000003.1"/>
</dbReference>
<evidence type="ECO:0000313" key="3">
    <source>
        <dbReference type="EMBL" id="MCP1101483.1"/>
    </source>
</evidence>
<keyword evidence="4" id="KW-1185">Reference proteome</keyword>
<protein>
    <submittedName>
        <fullName evidence="3">ABC transporter permease</fullName>
    </submittedName>
</protein>
<gene>
    <name evidence="3" type="ORF">NK125_03525</name>
</gene>
<proteinExistence type="predicted"/>
<evidence type="ECO:0000313" key="4">
    <source>
        <dbReference type="Proteomes" id="UP001523566"/>
    </source>
</evidence>